<reference evidence="4 5" key="1">
    <citation type="journal article" date="2016" name="Nat. Commun.">
        <title>Thousands of microbial genomes shed light on interconnected biogeochemical processes in an aquifer system.</title>
        <authorList>
            <person name="Anantharaman K."/>
            <person name="Brown C.T."/>
            <person name="Hug L.A."/>
            <person name="Sharon I."/>
            <person name="Castelle C.J."/>
            <person name="Probst A.J."/>
            <person name="Thomas B.C."/>
            <person name="Singh A."/>
            <person name="Wilkins M.J."/>
            <person name="Karaoz U."/>
            <person name="Brodie E.L."/>
            <person name="Williams K.H."/>
            <person name="Hubbard S.S."/>
            <person name="Banfield J.F."/>
        </authorList>
    </citation>
    <scope>NUCLEOTIDE SEQUENCE [LARGE SCALE GENOMIC DNA]</scope>
</reference>
<dbReference type="AlphaFoldDB" id="A0A1F6AQR4"/>
<evidence type="ECO:0000313" key="5">
    <source>
        <dbReference type="Proteomes" id="UP000176609"/>
    </source>
</evidence>
<keyword evidence="2" id="KW-0418">Kinase</keyword>
<evidence type="ECO:0000259" key="3">
    <source>
        <dbReference type="Pfam" id="PF00294"/>
    </source>
</evidence>
<dbReference type="SUPFAM" id="SSF53613">
    <property type="entry name" value="Ribokinase-like"/>
    <property type="match status" value="1"/>
</dbReference>
<dbReference type="PROSITE" id="PS00583">
    <property type="entry name" value="PFKB_KINASES_1"/>
    <property type="match status" value="1"/>
</dbReference>
<dbReference type="InterPro" id="IPR002173">
    <property type="entry name" value="Carboh/pur_kinase_PfkB_CS"/>
</dbReference>
<organism evidence="4 5">
    <name type="scientific">Candidatus Gottesmanbacteria bacterium RIFCSPLOWO2_01_FULL_39_12b</name>
    <dbReference type="NCBI Taxonomy" id="1798388"/>
    <lineage>
        <taxon>Bacteria</taxon>
        <taxon>Candidatus Gottesmaniibacteriota</taxon>
    </lineage>
</organism>
<proteinExistence type="predicted"/>
<name>A0A1F6AQR4_9BACT</name>
<dbReference type="InterPro" id="IPR011611">
    <property type="entry name" value="PfkB_dom"/>
</dbReference>
<gene>
    <name evidence="4" type="ORF">A2960_02695</name>
</gene>
<dbReference type="PANTHER" id="PTHR10584:SF166">
    <property type="entry name" value="RIBOKINASE"/>
    <property type="match status" value="1"/>
</dbReference>
<dbReference type="Gene3D" id="3.40.1190.20">
    <property type="match status" value="1"/>
</dbReference>
<dbReference type="Proteomes" id="UP000176609">
    <property type="component" value="Unassembled WGS sequence"/>
</dbReference>
<accession>A0A1F6AQR4</accession>
<dbReference type="PROSITE" id="PS00584">
    <property type="entry name" value="PFKB_KINASES_2"/>
    <property type="match status" value="1"/>
</dbReference>
<keyword evidence="1" id="KW-0808">Transferase</keyword>
<dbReference type="GO" id="GO:0016301">
    <property type="term" value="F:kinase activity"/>
    <property type="evidence" value="ECO:0007669"/>
    <property type="project" value="UniProtKB-KW"/>
</dbReference>
<evidence type="ECO:0000256" key="1">
    <source>
        <dbReference type="ARBA" id="ARBA00022679"/>
    </source>
</evidence>
<protein>
    <recommendedName>
        <fullName evidence="3">Carbohydrate kinase PfkB domain-containing protein</fullName>
    </recommendedName>
</protein>
<evidence type="ECO:0000256" key="2">
    <source>
        <dbReference type="ARBA" id="ARBA00022777"/>
    </source>
</evidence>
<dbReference type="EMBL" id="MFJR01000007">
    <property type="protein sequence ID" value="OGG27029.1"/>
    <property type="molecule type" value="Genomic_DNA"/>
</dbReference>
<feature type="domain" description="Carbohydrate kinase PfkB" evidence="3">
    <location>
        <begin position="25"/>
        <end position="291"/>
    </location>
</feature>
<evidence type="ECO:0000313" key="4">
    <source>
        <dbReference type="EMBL" id="OGG27029.1"/>
    </source>
</evidence>
<dbReference type="CDD" id="cd01942">
    <property type="entry name" value="ribokinase_group_A"/>
    <property type="match status" value="1"/>
</dbReference>
<comment type="caution">
    <text evidence="4">The sequence shown here is derived from an EMBL/GenBank/DDBJ whole genome shotgun (WGS) entry which is preliminary data.</text>
</comment>
<sequence length="313" mass="34635">MILVTGSLAFDHLFNFPGTFSDHILADKIHQLNVSFMVSDMRKSFGGCAGNIAYTLSLLGIKAAILGLVGEDFGSYQKFLEKNEIETKYITRINNILSSTAFGITDKNDNNIWGFYPGADKLSDNLTVLSVKEKIDFGIIAPQKPTSMLKFADEYYRSGIPFIFDPGMQLPWLTGDDLNRAFKKANIIIGNDYEVSLMEKKTGIKNLNSLAQNGKMIITTLGDQGSRICFKSEVINVRAAKARNVDDPAGAGDAYRAGFVAGYMRKFSLLTCGQMGSLAASYSVEKYGTTTHHFTASEFCRRYKESFSEEIKI</sequence>
<dbReference type="PANTHER" id="PTHR10584">
    <property type="entry name" value="SUGAR KINASE"/>
    <property type="match status" value="1"/>
</dbReference>
<dbReference type="InterPro" id="IPR029056">
    <property type="entry name" value="Ribokinase-like"/>
</dbReference>
<dbReference type="Pfam" id="PF00294">
    <property type="entry name" value="PfkB"/>
    <property type="match status" value="1"/>
</dbReference>